<evidence type="ECO:0000313" key="2">
    <source>
        <dbReference type="Proteomes" id="UP000298416"/>
    </source>
</evidence>
<dbReference type="InterPro" id="IPR029063">
    <property type="entry name" value="SAM-dependent_MTases_sf"/>
</dbReference>
<dbReference type="InterPro" id="IPR026669">
    <property type="entry name" value="Arsenite_MeTrfase-like"/>
</dbReference>
<dbReference type="PANTHER" id="PTHR43675">
    <property type="entry name" value="ARSENITE METHYLTRANSFERASE"/>
    <property type="match status" value="1"/>
</dbReference>
<evidence type="ECO:0000313" key="1">
    <source>
        <dbReference type="EMBL" id="KAG6432077.1"/>
    </source>
</evidence>
<name>A0A8X9A702_SALSN</name>
<dbReference type="GO" id="GO:0008168">
    <property type="term" value="F:methyltransferase activity"/>
    <property type="evidence" value="ECO:0007669"/>
    <property type="project" value="TreeGrafter"/>
</dbReference>
<comment type="caution">
    <text evidence="1">The sequence shown here is derived from an EMBL/GenBank/DDBJ whole genome shotgun (WGS) entry which is preliminary data.</text>
</comment>
<dbReference type="SUPFAM" id="SSF53335">
    <property type="entry name" value="S-adenosyl-L-methionine-dependent methyltransferases"/>
    <property type="match status" value="1"/>
</dbReference>
<proteinExistence type="predicted"/>
<dbReference type="Proteomes" id="UP000298416">
    <property type="component" value="Unassembled WGS sequence"/>
</dbReference>
<keyword evidence="2" id="KW-1185">Reference proteome</keyword>
<protein>
    <recommendedName>
        <fullName evidence="3">Cyclopropane-fatty-acyl-phospholipid synthase</fullName>
    </recommendedName>
</protein>
<dbReference type="CDD" id="cd02440">
    <property type="entry name" value="AdoMet_MTases"/>
    <property type="match status" value="1"/>
</dbReference>
<sequence>MDQVELLLCDYRQLPNNHRYDRIISCEVLEHVGHEYMEEYFKCCESSLATNGILVLQFIAIADEKYEEKRRSNDFIKEFIFHGGCLPSLNRVISAMAASSRLSRIRALGFDEKLIRTWEYYFDYSAAGFKYCNVGDYQVI</sequence>
<gene>
    <name evidence="1" type="ORF">SASPL_103650</name>
</gene>
<dbReference type="AlphaFoldDB" id="A0A8X9A702"/>
<dbReference type="Gene3D" id="3.40.50.150">
    <property type="entry name" value="Vaccinia Virus protein VP39"/>
    <property type="match status" value="1"/>
</dbReference>
<organism evidence="1">
    <name type="scientific">Salvia splendens</name>
    <name type="common">Scarlet sage</name>
    <dbReference type="NCBI Taxonomy" id="180675"/>
    <lineage>
        <taxon>Eukaryota</taxon>
        <taxon>Viridiplantae</taxon>
        <taxon>Streptophyta</taxon>
        <taxon>Embryophyta</taxon>
        <taxon>Tracheophyta</taxon>
        <taxon>Spermatophyta</taxon>
        <taxon>Magnoliopsida</taxon>
        <taxon>eudicotyledons</taxon>
        <taxon>Gunneridae</taxon>
        <taxon>Pentapetalae</taxon>
        <taxon>asterids</taxon>
        <taxon>lamiids</taxon>
        <taxon>Lamiales</taxon>
        <taxon>Lamiaceae</taxon>
        <taxon>Nepetoideae</taxon>
        <taxon>Mentheae</taxon>
        <taxon>Salviinae</taxon>
        <taxon>Salvia</taxon>
        <taxon>Salvia subgen. Calosphace</taxon>
        <taxon>core Calosphace</taxon>
    </lineage>
</organism>
<dbReference type="EMBL" id="PNBA02000002">
    <property type="protein sequence ID" value="KAG6432077.1"/>
    <property type="molecule type" value="Genomic_DNA"/>
</dbReference>
<dbReference type="Pfam" id="PF02353">
    <property type="entry name" value="CMAS"/>
    <property type="match status" value="1"/>
</dbReference>
<reference evidence="1" key="1">
    <citation type="submission" date="2018-01" db="EMBL/GenBank/DDBJ databases">
        <authorList>
            <person name="Mao J.F."/>
        </authorList>
    </citation>
    <scope>NUCLEOTIDE SEQUENCE</scope>
    <source>
        <strain evidence="1">Huo1</strain>
        <tissue evidence="1">Leaf</tissue>
    </source>
</reference>
<accession>A0A8X9A702</accession>
<dbReference type="PANTHER" id="PTHR43675:SF30">
    <property type="entry name" value="CYCLOPROPANE-FATTY-ACYL-PHOSPHOLIPID SYNTHASE"/>
    <property type="match status" value="1"/>
</dbReference>
<evidence type="ECO:0008006" key="3">
    <source>
        <dbReference type="Google" id="ProtNLM"/>
    </source>
</evidence>
<reference evidence="1" key="2">
    <citation type="submission" date="2020-08" db="EMBL/GenBank/DDBJ databases">
        <title>Plant Genome Project.</title>
        <authorList>
            <person name="Zhang R.-G."/>
        </authorList>
    </citation>
    <scope>NUCLEOTIDE SEQUENCE</scope>
    <source>
        <strain evidence="1">Huo1</strain>
        <tissue evidence="1">Leaf</tissue>
    </source>
</reference>